<proteinExistence type="predicted"/>
<dbReference type="OrthoDB" id="2520703at2759"/>
<dbReference type="Pfam" id="PF24969">
    <property type="entry name" value="LRR_15"/>
    <property type="match status" value="1"/>
</dbReference>
<organism evidence="2 3">
    <name type="scientific">Aspergillus ellipticus CBS 707.79</name>
    <dbReference type="NCBI Taxonomy" id="1448320"/>
    <lineage>
        <taxon>Eukaryota</taxon>
        <taxon>Fungi</taxon>
        <taxon>Dikarya</taxon>
        <taxon>Ascomycota</taxon>
        <taxon>Pezizomycotina</taxon>
        <taxon>Eurotiomycetes</taxon>
        <taxon>Eurotiomycetidae</taxon>
        <taxon>Eurotiales</taxon>
        <taxon>Aspergillaceae</taxon>
        <taxon>Aspergillus</taxon>
        <taxon>Aspergillus subgen. Circumdati</taxon>
    </lineage>
</organism>
<dbReference type="Proteomes" id="UP000247810">
    <property type="component" value="Unassembled WGS sequence"/>
</dbReference>
<accession>A0A319DGF3</accession>
<evidence type="ECO:0000313" key="2">
    <source>
        <dbReference type="EMBL" id="PYH93337.1"/>
    </source>
</evidence>
<sequence>MDRLPTEILLLIANYTDDRPSFRALSECCWRFFNIYQPFYYSSLDIRYVSPEIHIPLVQYLFQRPELAQHVRWLQFGWSTDCYKFCEKSYIGDWHTTSTPKFVETSLSEIFEADEDKSRWSAHLKAGCSEAWMGLLFTQLDHLERLELSYQWSPPIFHEVLTRAILQRRPFHDKSPFPDLQEVTVNPFDIDGAISCDSVRLFFYLPAVRKIKADGVFESTPFMEGEAVSDLSATYMTKSKVTQIEMYRTQQFMAMNKWIALCDRIEHLDISIGIDPSLETYLNYDSRMKKASTGFFDVLGMKCQAEGINLTVIY</sequence>
<gene>
    <name evidence="2" type="ORF">BO71DRAFT_478624</name>
</gene>
<evidence type="ECO:0000259" key="1">
    <source>
        <dbReference type="Pfam" id="PF24969"/>
    </source>
</evidence>
<feature type="domain" description="Leucine-rich repeat" evidence="1">
    <location>
        <begin position="55"/>
        <end position="241"/>
    </location>
</feature>
<dbReference type="InterPro" id="IPR056867">
    <property type="entry name" value="LRR_15"/>
</dbReference>
<dbReference type="VEuPathDB" id="FungiDB:BO71DRAFT_478624"/>
<protein>
    <recommendedName>
        <fullName evidence="1">Leucine-rich repeat domain-containing protein</fullName>
    </recommendedName>
</protein>
<keyword evidence="3" id="KW-1185">Reference proteome</keyword>
<reference evidence="2 3" key="1">
    <citation type="submission" date="2018-02" db="EMBL/GenBank/DDBJ databases">
        <title>The genomes of Aspergillus section Nigri reveals drivers in fungal speciation.</title>
        <authorList>
            <consortium name="DOE Joint Genome Institute"/>
            <person name="Vesth T.C."/>
            <person name="Nybo J."/>
            <person name="Theobald S."/>
            <person name="Brandl J."/>
            <person name="Frisvad J.C."/>
            <person name="Nielsen K.F."/>
            <person name="Lyhne E.K."/>
            <person name="Kogle M.E."/>
            <person name="Kuo A."/>
            <person name="Riley R."/>
            <person name="Clum A."/>
            <person name="Nolan M."/>
            <person name="Lipzen A."/>
            <person name="Salamov A."/>
            <person name="Henrissat B."/>
            <person name="Wiebenga A."/>
            <person name="De vries R.P."/>
            <person name="Grigoriev I.V."/>
            <person name="Mortensen U.H."/>
            <person name="Andersen M.R."/>
            <person name="Baker S.E."/>
        </authorList>
    </citation>
    <scope>NUCLEOTIDE SEQUENCE [LARGE SCALE GENOMIC DNA]</scope>
    <source>
        <strain evidence="2 3">CBS 707.79</strain>
    </source>
</reference>
<dbReference type="EMBL" id="KZ825895">
    <property type="protein sequence ID" value="PYH93337.1"/>
    <property type="molecule type" value="Genomic_DNA"/>
</dbReference>
<evidence type="ECO:0000313" key="3">
    <source>
        <dbReference type="Proteomes" id="UP000247810"/>
    </source>
</evidence>
<name>A0A319DGF3_9EURO</name>
<dbReference type="AlphaFoldDB" id="A0A319DGF3"/>